<evidence type="ECO:0000256" key="3">
    <source>
        <dbReference type="ARBA" id="ARBA00012515"/>
    </source>
</evidence>
<dbReference type="CDD" id="cd00959">
    <property type="entry name" value="DeoC"/>
    <property type="match status" value="1"/>
</dbReference>
<dbReference type="Gene3D" id="3.20.20.70">
    <property type="entry name" value="Aldolase class I"/>
    <property type="match status" value="1"/>
</dbReference>
<proteinExistence type="inferred from homology"/>
<dbReference type="EC" id="4.1.2.4" evidence="3 7"/>
<sequence>MPTTVPAYGKEAAERLASMADVTASDGALRRFLHGLPGVDAVGLQARAATLGTRSIKTTAKAYAIDLAISMIDLTTLEGADTPGKVRALCAKGANPDPTDRTVPKVAAICVYGDMVATAKEALASAGGSDIHVAAVATAFPSGRAAMPVKLADTRDAVAAGADEIDMVIDRGAFLSGRYLEVFEEIKQVKEACARPDGGAAHLKVIFETGELQTYDNVRRASWLAMLAGADFIKTSTGKVAVNATPPVTLLMLEAVRDFRATTGVQVGVKPAGGIRTSKDAIKYLVMVNETLGEEWLTADWFRFGASSLLNDLLMQRQKLRTGHYSGPDYVTVD</sequence>
<dbReference type="InterPro" id="IPR011343">
    <property type="entry name" value="DeoC"/>
</dbReference>
<evidence type="ECO:0000256" key="7">
    <source>
        <dbReference type="NCBIfam" id="TIGR00126"/>
    </source>
</evidence>
<dbReference type="NCBIfam" id="TIGR00126">
    <property type="entry name" value="deoC"/>
    <property type="match status" value="1"/>
</dbReference>
<protein>
    <recommendedName>
        <fullName evidence="3 7">Deoxyribose-phosphate aldolase</fullName>
        <ecNumber evidence="3 7">4.1.2.4</ecNumber>
    </recommendedName>
</protein>
<evidence type="ECO:0000256" key="2">
    <source>
        <dbReference type="ARBA" id="ARBA00009473"/>
    </source>
</evidence>
<name>A0ABS1N633_9ACTN</name>
<evidence type="ECO:0000313" key="9">
    <source>
        <dbReference type="Proteomes" id="UP000634229"/>
    </source>
</evidence>
<dbReference type="GO" id="GO:0004139">
    <property type="term" value="F:deoxyribose-phosphate aldolase activity"/>
    <property type="evidence" value="ECO:0007669"/>
    <property type="project" value="UniProtKB-EC"/>
</dbReference>
<keyword evidence="5" id="KW-0704">Schiff base</keyword>
<evidence type="ECO:0000313" key="8">
    <source>
        <dbReference type="EMBL" id="MBL1095541.1"/>
    </source>
</evidence>
<dbReference type="SUPFAM" id="SSF51569">
    <property type="entry name" value="Aldolase"/>
    <property type="match status" value="1"/>
</dbReference>
<gene>
    <name evidence="8" type="primary">deoC</name>
    <name evidence="8" type="ORF">JK363_02380</name>
</gene>
<dbReference type="Pfam" id="PF01791">
    <property type="entry name" value="DeoC"/>
    <property type="match status" value="1"/>
</dbReference>
<dbReference type="InterPro" id="IPR013785">
    <property type="entry name" value="Aldolase_TIM"/>
</dbReference>
<dbReference type="RefSeq" id="WP_201870951.1">
    <property type="nucleotide sequence ID" value="NZ_JAERRF010000001.1"/>
</dbReference>
<evidence type="ECO:0000256" key="5">
    <source>
        <dbReference type="ARBA" id="ARBA00023270"/>
    </source>
</evidence>
<evidence type="ECO:0000256" key="4">
    <source>
        <dbReference type="ARBA" id="ARBA00023239"/>
    </source>
</evidence>
<keyword evidence="4 8" id="KW-0456">Lyase</keyword>
<dbReference type="Proteomes" id="UP000634229">
    <property type="component" value="Unassembled WGS sequence"/>
</dbReference>
<keyword evidence="9" id="KW-1185">Reference proteome</keyword>
<dbReference type="SMART" id="SM01133">
    <property type="entry name" value="DeoC"/>
    <property type="match status" value="1"/>
</dbReference>
<comment type="caution">
    <text evidence="8">The sequence shown here is derived from an EMBL/GenBank/DDBJ whole genome shotgun (WGS) entry which is preliminary data.</text>
</comment>
<organism evidence="8 9">
    <name type="scientific">Streptomyces coffeae</name>
    <dbReference type="NCBI Taxonomy" id="621382"/>
    <lineage>
        <taxon>Bacteria</taxon>
        <taxon>Bacillati</taxon>
        <taxon>Actinomycetota</taxon>
        <taxon>Actinomycetes</taxon>
        <taxon>Kitasatosporales</taxon>
        <taxon>Streptomycetaceae</taxon>
        <taxon>Streptomyces</taxon>
    </lineage>
</organism>
<dbReference type="PANTHER" id="PTHR10889">
    <property type="entry name" value="DEOXYRIBOSE-PHOSPHATE ALDOLASE"/>
    <property type="match status" value="1"/>
</dbReference>
<comment type="pathway">
    <text evidence="1">Carbohydrate degradation; 2-deoxy-D-ribose 1-phosphate degradation; D-glyceraldehyde 3-phosphate and acetaldehyde from 2-deoxy-alpha-D-ribose 1-phosphate: step 2/2.</text>
</comment>
<evidence type="ECO:0000256" key="1">
    <source>
        <dbReference type="ARBA" id="ARBA00004816"/>
    </source>
</evidence>
<dbReference type="PANTHER" id="PTHR10889:SF3">
    <property type="entry name" value="DEOXYRIBOSE-PHOSPHATE ALDOLASE"/>
    <property type="match status" value="1"/>
</dbReference>
<dbReference type="EMBL" id="JAERRF010000001">
    <property type="protein sequence ID" value="MBL1095541.1"/>
    <property type="molecule type" value="Genomic_DNA"/>
</dbReference>
<reference evidence="8 9" key="1">
    <citation type="submission" date="2021-01" db="EMBL/GenBank/DDBJ databases">
        <title>WGS of actinomycetes isolated from Thailand.</title>
        <authorList>
            <person name="Thawai C."/>
        </authorList>
    </citation>
    <scope>NUCLEOTIDE SEQUENCE [LARGE SCALE GENOMIC DNA]</scope>
    <source>
        <strain evidence="8 9">CA1R205</strain>
    </source>
</reference>
<comment type="catalytic activity">
    <reaction evidence="6">
        <text>2-deoxy-D-ribose 5-phosphate = D-glyceraldehyde 3-phosphate + acetaldehyde</text>
        <dbReference type="Rhea" id="RHEA:12821"/>
        <dbReference type="ChEBI" id="CHEBI:15343"/>
        <dbReference type="ChEBI" id="CHEBI:59776"/>
        <dbReference type="ChEBI" id="CHEBI:62877"/>
        <dbReference type="EC" id="4.1.2.4"/>
    </reaction>
</comment>
<dbReference type="InterPro" id="IPR002915">
    <property type="entry name" value="DeoC/FbaB/LacD_aldolase"/>
</dbReference>
<evidence type="ECO:0000256" key="6">
    <source>
        <dbReference type="ARBA" id="ARBA00048791"/>
    </source>
</evidence>
<comment type="similarity">
    <text evidence="2">Belongs to the DeoC/FbaB aldolase family. DeoC type 2 subfamily.</text>
</comment>
<accession>A0ABS1N633</accession>